<gene>
    <name evidence="2" type="ORF">SAMN05216516_107116</name>
</gene>
<name>A0A1I4YZR2_9GAMM</name>
<evidence type="ECO:0000259" key="1">
    <source>
        <dbReference type="Pfam" id="PF25319"/>
    </source>
</evidence>
<organism evidence="2 3">
    <name type="scientific">Izhakiella capsodis</name>
    <dbReference type="NCBI Taxonomy" id="1367852"/>
    <lineage>
        <taxon>Bacteria</taxon>
        <taxon>Pseudomonadati</taxon>
        <taxon>Pseudomonadota</taxon>
        <taxon>Gammaproteobacteria</taxon>
        <taxon>Enterobacterales</taxon>
        <taxon>Erwiniaceae</taxon>
        <taxon>Izhakiella</taxon>
    </lineage>
</organism>
<evidence type="ECO:0000313" key="3">
    <source>
        <dbReference type="Proteomes" id="UP000242222"/>
    </source>
</evidence>
<dbReference type="OrthoDB" id="6636729at2"/>
<dbReference type="AlphaFoldDB" id="A0A1I4YZR2"/>
<dbReference type="InterPro" id="IPR057522">
    <property type="entry name" value="HofO_C"/>
</dbReference>
<protein>
    <recommendedName>
        <fullName evidence="1">DNA utilization protein HofO C-terminal domain-containing protein</fullName>
    </recommendedName>
</protein>
<keyword evidence="3" id="KW-1185">Reference proteome</keyword>
<dbReference type="Pfam" id="PF25319">
    <property type="entry name" value="HofO"/>
    <property type="match status" value="1"/>
</dbReference>
<dbReference type="STRING" id="1367852.SAMN05216516_107116"/>
<proteinExistence type="predicted"/>
<feature type="domain" description="DNA utilization protein HofO C-terminal" evidence="1">
    <location>
        <begin position="93"/>
        <end position="165"/>
    </location>
</feature>
<evidence type="ECO:0000313" key="2">
    <source>
        <dbReference type="EMBL" id="SFN43478.1"/>
    </source>
</evidence>
<dbReference type="EMBL" id="FOVC01000007">
    <property type="protein sequence ID" value="SFN43478.1"/>
    <property type="molecule type" value="Genomic_DNA"/>
</dbReference>
<sequence length="176" mass="20236">MIESTLWWLLTSPLWRRHCILLFLALSFSLGCWLFAGQAAGHKSVQLEEQQRQWRKSVALCVHQLANLPRTASLRLREKQQYQRAHFLARRDFSLSAFLHDSQAHLLQWQTSPSTRSLQLVVAWLQVSPVMDSLLHQLPGTVISELSLRPHEKMLHMNLVLEITDEPVLAAATDVL</sequence>
<dbReference type="Proteomes" id="UP000242222">
    <property type="component" value="Unassembled WGS sequence"/>
</dbReference>
<accession>A0A1I4YZR2</accession>
<dbReference type="RefSeq" id="WP_092878237.1">
    <property type="nucleotide sequence ID" value="NZ_FOVC01000007.1"/>
</dbReference>
<reference evidence="3" key="1">
    <citation type="submission" date="2016-10" db="EMBL/GenBank/DDBJ databases">
        <authorList>
            <person name="Varghese N."/>
            <person name="Submissions S."/>
        </authorList>
    </citation>
    <scope>NUCLEOTIDE SEQUENCE [LARGE SCALE GENOMIC DNA]</scope>
    <source>
        <strain evidence="3">N6PO6</strain>
    </source>
</reference>